<dbReference type="Proteomes" id="UP000714275">
    <property type="component" value="Unassembled WGS sequence"/>
</dbReference>
<evidence type="ECO:0000313" key="3">
    <source>
        <dbReference type="Proteomes" id="UP000714275"/>
    </source>
</evidence>
<dbReference type="EMBL" id="JABBWD010000002">
    <property type="protein sequence ID" value="KAG1783257.1"/>
    <property type="molecule type" value="Genomic_DNA"/>
</dbReference>
<protein>
    <submittedName>
        <fullName evidence="2">Uncharacterized protein</fullName>
    </submittedName>
</protein>
<feature type="transmembrane region" description="Helical" evidence="1">
    <location>
        <begin position="68"/>
        <end position="87"/>
    </location>
</feature>
<keyword evidence="1" id="KW-0812">Transmembrane</keyword>
<gene>
    <name evidence="2" type="ORF">EV702DRAFT_249194</name>
</gene>
<keyword evidence="1" id="KW-1133">Transmembrane helix</keyword>
<reference evidence="2" key="1">
    <citation type="journal article" date="2020" name="New Phytol.">
        <title>Comparative genomics reveals dynamic genome evolution in host specialist ectomycorrhizal fungi.</title>
        <authorList>
            <person name="Lofgren L.A."/>
            <person name="Nguyen N.H."/>
            <person name="Vilgalys R."/>
            <person name="Ruytinx J."/>
            <person name="Liao H.L."/>
            <person name="Branco S."/>
            <person name="Kuo A."/>
            <person name="LaButti K."/>
            <person name="Lipzen A."/>
            <person name="Andreopoulos W."/>
            <person name="Pangilinan J."/>
            <person name="Riley R."/>
            <person name="Hundley H."/>
            <person name="Na H."/>
            <person name="Barry K."/>
            <person name="Grigoriev I.V."/>
            <person name="Stajich J.E."/>
            <person name="Kennedy P.G."/>
        </authorList>
    </citation>
    <scope>NUCLEOTIDE SEQUENCE</scope>
    <source>
        <strain evidence="2">DOB743</strain>
    </source>
</reference>
<comment type="caution">
    <text evidence="2">The sequence shown here is derived from an EMBL/GenBank/DDBJ whole genome shotgun (WGS) entry which is preliminary data.</text>
</comment>
<dbReference type="AlphaFoldDB" id="A0A9P7D8S0"/>
<sequence length="170" mass="19357">MTTRLHVMYHRSRKILMFLVVGFLAVNITDKMITAITMGHVSGGELVLSGTYLCAVDFEEGVLLLDSMTLWEVFALCLAVWIAVKYFRELQRRSTGWVTRDCFTVLMKTRVVHFASFVQVAVSRCRLLGLSSTISTDLYSLDIQNHIGVVQIFLLMQISLCWDHTRSLAF</sequence>
<name>A0A9P7D8S0_9AGAM</name>
<dbReference type="OrthoDB" id="2687344at2759"/>
<evidence type="ECO:0000313" key="2">
    <source>
        <dbReference type="EMBL" id="KAG1783257.1"/>
    </source>
</evidence>
<keyword evidence="1" id="KW-0472">Membrane</keyword>
<accession>A0A9P7D8S0</accession>
<organism evidence="2 3">
    <name type="scientific">Suillus placidus</name>
    <dbReference type="NCBI Taxonomy" id="48579"/>
    <lineage>
        <taxon>Eukaryota</taxon>
        <taxon>Fungi</taxon>
        <taxon>Dikarya</taxon>
        <taxon>Basidiomycota</taxon>
        <taxon>Agaricomycotina</taxon>
        <taxon>Agaricomycetes</taxon>
        <taxon>Agaricomycetidae</taxon>
        <taxon>Boletales</taxon>
        <taxon>Suillineae</taxon>
        <taxon>Suillaceae</taxon>
        <taxon>Suillus</taxon>
    </lineage>
</organism>
<proteinExistence type="predicted"/>
<evidence type="ECO:0000256" key="1">
    <source>
        <dbReference type="SAM" id="Phobius"/>
    </source>
</evidence>
<keyword evidence="3" id="KW-1185">Reference proteome</keyword>